<keyword evidence="2" id="KW-1185">Reference proteome</keyword>
<name>A0ACD3A228_9AGAR</name>
<protein>
    <submittedName>
        <fullName evidence="1">Uncharacterized protein</fullName>
    </submittedName>
</protein>
<dbReference type="Proteomes" id="UP000308600">
    <property type="component" value="Unassembled WGS sequence"/>
</dbReference>
<proteinExistence type="predicted"/>
<dbReference type="EMBL" id="ML209002">
    <property type="protein sequence ID" value="TFK59359.1"/>
    <property type="molecule type" value="Genomic_DNA"/>
</dbReference>
<organism evidence="1 2">
    <name type="scientific">Pluteus cervinus</name>
    <dbReference type="NCBI Taxonomy" id="181527"/>
    <lineage>
        <taxon>Eukaryota</taxon>
        <taxon>Fungi</taxon>
        <taxon>Dikarya</taxon>
        <taxon>Basidiomycota</taxon>
        <taxon>Agaricomycotina</taxon>
        <taxon>Agaricomycetes</taxon>
        <taxon>Agaricomycetidae</taxon>
        <taxon>Agaricales</taxon>
        <taxon>Pluteineae</taxon>
        <taxon>Pluteaceae</taxon>
        <taxon>Pluteus</taxon>
    </lineage>
</organism>
<reference evidence="1 2" key="1">
    <citation type="journal article" date="2019" name="Nat. Ecol. Evol.">
        <title>Megaphylogeny resolves global patterns of mushroom evolution.</title>
        <authorList>
            <person name="Varga T."/>
            <person name="Krizsan K."/>
            <person name="Foldi C."/>
            <person name="Dima B."/>
            <person name="Sanchez-Garcia M."/>
            <person name="Sanchez-Ramirez S."/>
            <person name="Szollosi G.J."/>
            <person name="Szarkandi J.G."/>
            <person name="Papp V."/>
            <person name="Albert L."/>
            <person name="Andreopoulos W."/>
            <person name="Angelini C."/>
            <person name="Antonin V."/>
            <person name="Barry K.W."/>
            <person name="Bougher N.L."/>
            <person name="Buchanan P."/>
            <person name="Buyck B."/>
            <person name="Bense V."/>
            <person name="Catcheside P."/>
            <person name="Chovatia M."/>
            <person name="Cooper J."/>
            <person name="Damon W."/>
            <person name="Desjardin D."/>
            <person name="Finy P."/>
            <person name="Geml J."/>
            <person name="Haridas S."/>
            <person name="Hughes K."/>
            <person name="Justo A."/>
            <person name="Karasinski D."/>
            <person name="Kautmanova I."/>
            <person name="Kiss B."/>
            <person name="Kocsube S."/>
            <person name="Kotiranta H."/>
            <person name="LaButti K.M."/>
            <person name="Lechner B.E."/>
            <person name="Liimatainen K."/>
            <person name="Lipzen A."/>
            <person name="Lukacs Z."/>
            <person name="Mihaltcheva S."/>
            <person name="Morgado L.N."/>
            <person name="Niskanen T."/>
            <person name="Noordeloos M.E."/>
            <person name="Ohm R.A."/>
            <person name="Ortiz-Santana B."/>
            <person name="Ovrebo C."/>
            <person name="Racz N."/>
            <person name="Riley R."/>
            <person name="Savchenko A."/>
            <person name="Shiryaev A."/>
            <person name="Soop K."/>
            <person name="Spirin V."/>
            <person name="Szebenyi C."/>
            <person name="Tomsovsky M."/>
            <person name="Tulloss R.E."/>
            <person name="Uehling J."/>
            <person name="Grigoriev I.V."/>
            <person name="Vagvolgyi C."/>
            <person name="Papp T."/>
            <person name="Martin F.M."/>
            <person name="Miettinen O."/>
            <person name="Hibbett D.S."/>
            <person name="Nagy L.G."/>
        </authorList>
    </citation>
    <scope>NUCLEOTIDE SEQUENCE [LARGE SCALE GENOMIC DNA]</scope>
    <source>
        <strain evidence="1 2">NL-1719</strain>
    </source>
</reference>
<evidence type="ECO:0000313" key="2">
    <source>
        <dbReference type="Proteomes" id="UP000308600"/>
    </source>
</evidence>
<evidence type="ECO:0000313" key="1">
    <source>
        <dbReference type="EMBL" id="TFK59359.1"/>
    </source>
</evidence>
<sequence length="103" mass="10674">MKAGGGLVVVSGFVVRSTTASEVLTNGVEEDLVCTLNATAACKTTPNEPLNVLGTRACLDASQGFNLWAAVEAANKPPDEPLRKGETAGLTRRISTPQNSADM</sequence>
<accession>A0ACD3A228</accession>
<gene>
    <name evidence="1" type="ORF">BDN72DRAFT_905922</name>
</gene>